<dbReference type="OrthoDB" id="1395387at2759"/>
<dbReference type="Pfam" id="PF13963">
    <property type="entry name" value="Transpos_assoc"/>
    <property type="match status" value="1"/>
</dbReference>
<proteinExistence type="predicted"/>
<evidence type="ECO:0000256" key="1">
    <source>
        <dbReference type="SAM" id="Coils"/>
    </source>
</evidence>
<keyword evidence="4" id="KW-1185">Reference proteome</keyword>
<dbReference type="EMBL" id="SZYD01000004">
    <property type="protein sequence ID" value="KAD6452956.1"/>
    <property type="molecule type" value="Genomic_DNA"/>
</dbReference>
<evidence type="ECO:0000313" key="4">
    <source>
        <dbReference type="Proteomes" id="UP000326396"/>
    </source>
</evidence>
<name>A0A5N6PG98_9ASTR</name>
<accession>A0A5N6PG98</accession>
<gene>
    <name evidence="3" type="ORF">E3N88_07661</name>
</gene>
<reference evidence="3 4" key="1">
    <citation type="submission" date="2019-05" db="EMBL/GenBank/DDBJ databases">
        <title>Mikania micrantha, genome provides insights into the molecular mechanism of rapid growth.</title>
        <authorList>
            <person name="Liu B."/>
        </authorList>
    </citation>
    <scope>NUCLEOTIDE SEQUENCE [LARGE SCALE GENOMIC DNA]</scope>
    <source>
        <strain evidence="3">NLD-2019</strain>
        <tissue evidence="3">Leaf</tissue>
    </source>
</reference>
<dbReference type="AlphaFoldDB" id="A0A5N6PG98"/>
<dbReference type="Proteomes" id="UP000326396">
    <property type="component" value="Linkage Group LG12"/>
</dbReference>
<sequence length="330" mass="38938">MSFDREWMYTMRITSKGFFNPAFVPYVKYFLDFVFDNPINIHKRTKDGVEILVIKCPCALCKNLRYKTRVEVEGHLYDKGFVDDYKVWYLHGESFNTKDVGQCSNPLPSQHAGQDIVDDQGEYTEYEQMVMDNMYQNHHSYYQQEQQDPNKTAETFYTMLKHANEPLWLWDSEAWRKKSTIAKSNRAKGNDKAVRHTGGSIGYAEYRVKMASYLEEMITKNGLEFSVDDPEVWSRVVEPNLKRTRRVYGIGSSDINYVVSGIASSSSGVTQYDTQQLSEKKIHDLEVQMEVERRSRQELEEEIRKERHERHELQQQMKEFMKKFMQRPSS</sequence>
<keyword evidence="1" id="KW-0175">Coiled coil</keyword>
<comment type="caution">
    <text evidence="3">The sequence shown here is derived from an EMBL/GenBank/DDBJ whole genome shotgun (WGS) entry which is preliminary data.</text>
</comment>
<organism evidence="3 4">
    <name type="scientific">Mikania micrantha</name>
    <name type="common">bitter vine</name>
    <dbReference type="NCBI Taxonomy" id="192012"/>
    <lineage>
        <taxon>Eukaryota</taxon>
        <taxon>Viridiplantae</taxon>
        <taxon>Streptophyta</taxon>
        <taxon>Embryophyta</taxon>
        <taxon>Tracheophyta</taxon>
        <taxon>Spermatophyta</taxon>
        <taxon>Magnoliopsida</taxon>
        <taxon>eudicotyledons</taxon>
        <taxon>Gunneridae</taxon>
        <taxon>Pentapetalae</taxon>
        <taxon>asterids</taxon>
        <taxon>campanulids</taxon>
        <taxon>Asterales</taxon>
        <taxon>Asteraceae</taxon>
        <taxon>Asteroideae</taxon>
        <taxon>Heliantheae alliance</taxon>
        <taxon>Eupatorieae</taxon>
        <taxon>Mikania</taxon>
    </lineage>
</organism>
<evidence type="ECO:0000259" key="2">
    <source>
        <dbReference type="Pfam" id="PF13963"/>
    </source>
</evidence>
<evidence type="ECO:0000313" key="3">
    <source>
        <dbReference type="EMBL" id="KAD6452956.1"/>
    </source>
</evidence>
<feature type="domain" description="Transposase-associated" evidence="2">
    <location>
        <begin position="5"/>
        <end position="93"/>
    </location>
</feature>
<feature type="coiled-coil region" evidence="1">
    <location>
        <begin position="282"/>
        <end position="323"/>
    </location>
</feature>
<dbReference type="InterPro" id="IPR029480">
    <property type="entry name" value="Transpos_assoc"/>
</dbReference>
<protein>
    <recommendedName>
        <fullName evidence="2">Transposase-associated domain-containing protein</fullName>
    </recommendedName>
</protein>